<dbReference type="PANTHER" id="PTHR35125">
    <property type="entry name" value="NEURON NAVIGATOR 1-LIKE-RELATED"/>
    <property type="match status" value="1"/>
</dbReference>
<evidence type="ECO:0000256" key="1">
    <source>
        <dbReference type="SAM" id="MobiDB-lite"/>
    </source>
</evidence>
<gene>
    <name evidence="2" type="ORF">Din_042962</name>
</gene>
<dbReference type="GO" id="GO:0007346">
    <property type="term" value="P:regulation of mitotic cell cycle"/>
    <property type="evidence" value="ECO:0007669"/>
    <property type="project" value="InterPro"/>
</dbReference>
<name>A0A5B7BZU6_DAVIN</name>
<accession>A0A5B7BZU6</accession>
<proteinExistence type="predicted"/>
<sequence length="259" mass="28693">MATQTGGLFQDQNLNVHYNGVPVGGKINDVSKAQKKGGLVGRKALNDISNSGKPSAFQASKKHNAKNMISVGEDIGVSKSKFSVGGKANVSKAPETVQAGGRKALRDLTNSGKPRVHQGPKKSQDKKLSAVAEEQTLPIAIAEEQFLHNHQECIKAQRIAMDMDYFLKTIGLDNASPWVPPLSRKIKPESPARYLEMEETSEVLIEDQYPQCRRKTELPSEYDTYLCGSPKSPKPYMHWKDSNFPNFVLMETPELPKHY</sequence>
<organism evidence="2">
    <name type="scientific">Davidia involucrata</name>
    <name type="common">Dove tree</name>
    <dbReference type="NCBI Taxonomy" id="16924"/>
    <lineage>
        <taxon>Eukaryota</taxon>
        <taxon>Viridiplantae</taxon>
        <taxon>Streptophyta</taxon>
        <taxon>Embryophyta</taxon>
        <taxon>Tracheophyta</taxon>
        <taxon>Spermatophyta</taxon>
        <taxon>Magnoliopsida</taxon>
        <taxon>eudicotyledons</taxon>
        <taxon>Gunneridae</taxon>
        <taxon>Pentapetalae</taxon>
        <taxon>asterids</taxon>
        <taxon>Cornales</taxon>
        <taxon>Nyssaceae</taxon>
        <taxon>Davidia</taxon>
    </lineage>
</organism>
<dbReference type="InterPro" id="IPR039326">
    <property type="entry name" value="Patronus"/>
</dbReference>
<reference evidence="2" key="1">
    <citation type="submission" date="2019-08" db="EMBL/GenBank/DDBJ databases">
        <title>Reference gene set and small RNA set construction with multiple tissues from Davidia involucrata Baill.</title>
        <authorList>
            <person name="Yang H."/>
            <person name="Zhou C."/>
            <person name="Li G."/>
            <person name="Wang J."/>
            <person name="Gao P."/>
            <person name="Wang M."/>
            <person name="Wang R."/>
            <person name="Zhao Y."/>
        </authorList>
    </citation>
    <scope>NUCLEOTIDE SEQUENCE</scope>
    <source>
        <tissue evidence="2">Mixed with DoveR01_LX</tissue>
    </source>
</reference>
<dbReference type="AlphaFoldDB" id="A0A5B7BZU6"/>
<dbReference type="EMBL" id="GHES01042962">
    <property type="protein sequence ID" value="MPA73521.1"/>
    <property type="molecule type" value="Transcribed_RNA"/>
</dbReference>
<dbReference type="PANTHER" id="PTHR35125:SF2">
    <property type="entry name" value="PROTEIN PATRONUS 2-LIKE"/>
    <property type="match status" value="1"/>
</dbReference>
<protein>
    <submittedName>
        <fullName evidence="2">Uncharacterized protein</fullName>
    </submittedName>
</protein>
<feature type="region of interest" description="Disordered" evidence="1">
    <location>
        <begin position="107"/>
        <end position="129"/>
    </location>
</feature>
<evidence type="ECO:0000313" key="2">
    <source>
        <dbReference type="EMBL" id="MPA73521.1"/>
    </source>
</evidence>